<keyword evidence="2" id="KW-1185">Reference proteome</keyword>
<dbReference type="AlphaFoldDB" id="A0A8J6EUN1"/>
<gene>
    <name evidence="1" type="ORF">GDO78_003839</name>
</gene>
<dbReference type="EMBL" id="WNTK01000012">
    <property type="protein sequence ID" value="KAG9475644.1"/>
    <property type="molecule type" value="Genomic_DNA"/>
</dbReference>
<reference evidence="1" key="1">
    <citation type="thesis" date="2020" institute="ProQuest LLC" country="789 East Eisenhower Parkway, Ann Arbor, MI, USA">
        <title>Comparative Genomics and Chromosome Evolution.</title>
        <authorList>
            <person name="Mudd A.B."/>
        </authorList>
    </citation>
    <scope>NUCLEOTIDE SEQUENCE</scope>
    <source>
        <strain evidence="1">HN-11 Male</strain>
        <tissue evidence="1">Kidney and liver</tissue>
    </source>
</reference>
<organism evidence="1 2">
    <name type="scientific">Eleutherodactylus coqui</name>
    <name type="common">Puerto Rican coqui</name>
    <dbReference type="NCBI Taxonomy" id="57060"/>
    <lineage>
        <taxon>Eukaryota</taxon>
        <taxon>Metazoa</taxon>
        <taxon>Chordata</taxon>
        <taxon>Craniata</taxon>
        <taxon>Vertebrata</taxon>
        <taxon>Euteleostomi</taxon>
        <taxon>Amphibia</taxon>
        <taxon>Batrachia</taxon>
        <taxon>Anura</taxon>
        <taxon>Neobatrachia</taxon>
        <taxon>Hyloidea</taxon>
        <taxon>Eleutherodactylidae</taxon>
        <taxon>Eleutherodactylinae</taxon>
        <taxon>Eleutherodactylus</taxon>
        <taxon>Eleutherodactylus</taxon>
    </lineage>
</organism>
<sequence length="89" mass="9993">MTEREANFSFSSGLNICTSSTRAVNVLIKRHTQGGKKGIEEVGVIYTWGEASRSVHRIDPDAAAQNHTEYHLDDLREETKTTFLIKQSI</sequence>
<dbReference type="Proteomes" id="UP000770717">
    <property type="component" value="Unassembled WGS sequence"/>
</dbReference>
<protein>
    <submittedName>
        <fullName evidence="1">Uncharacterized protein</fullName>
    </submittedName>
</protein>
<comment type="caution">
    <text evidence="1">The sequence shown here is derived from an EMBL/GenBank/DDBJ whole genome shotgun (WGS) entry which is preliminary data.</text>
</comment>
<evidence type="ECO:0000313" key="1">
    <source>
        <dbReference type="EMBL" id="KAG9475644.1"/>
    </source>
</evidence>
<proteinExistence type="predicted"/>
<evidence type="ECO:0000313" key="2">
    <source>
        <dbReference type="Proteomes" id="UP000770717"/>
    </source>
</evidence>
<name>A0A8J6EUN1_ELECQ</name>
<accession>A0A8J6EUN1</accession>